<feature type="non-terminal residue" evidence="1">
    <location>
        <position position="437"/>
    </location>
</feature>
<accession>X0SDM1</accession>
<organism evidence="1">
    <name type="scientific">marine sediment metagenome</name>
    <dbReference type="NCBI Taxonomy" id="412755"/>
    <lineage>
        <taxon>unclassified sequences</taxon>
        <taxon>metagenomes</taxon>
        <taxon>ecological metagenomes</taxon>
    </lineage>
</organism>
<gene>
    <name evidence="1" type="ORF">S01H1_10642</name>
</gene>
<feature type="non-terminal residue" evidence="1">
    <location>
        <position position="1"/>
    </location>
</feature>
<evidence type="ECO:0000313" key="1">
    <source>
        <dbReference type="EMBL" id="GAF73246.1"/>
    </source>
</evidence>
<proteinExistence type="predicted"/>
<protein>
    <submittedName>
        <fullName evidence="1">Uncharacterized protein</fullName>
    </submittedName>
</protein>
<dbReference type="AlphaFoldDB" id="X0SDM1"/>
<name>X0SDM1_9ZZZZ</name>
<sequence>LANDGIVFVKEGSKEFVQENTQQAGEYLWINKTLNMKTGINFLKDTYTDNDIKSTSILSFVTGGLLSQIQVPNFKPNSAAQVDNYIYIANNSDDAEIELNKLVESGLATQEEADQIMQNAQAIYSNAASMPAWMLETDFVLESSLLLQDKKDIELRKKKTDPAFHGPLNEQLADVESKLKIISKKALDSTDAAAAVDKDVERVTDIVGEENIEAFNTTEEWKTRLDELGVEGGYDADALFHEQDGKIYINKQRAAEVQAITAANHELLHKVTASLFNDPEKGKELVEKFKKVLSPSEMKAVQKRIDDNYKFKRDDDGNILLDEDGKKITNDESTYDKEWFTAFSDALGKKEINWSDNLGESFLRLKDKFLNVFKEKGFENADFKTGRDIYNFIRDYSYNMRKGKGIDSKAKALLKAPVILSKEVSLSQTASDKVQNI</sequence>
<reference evidence="1" key="1">
    <citation type="journal article" date="2014" name="Front. Microbiol.">
        <title>High frequency of phylogenetically diverse reductive dehalogenase-homologous genes in deep subseafloor sedimentary metagenomes.</title>
        <authorList>
            <person name="Kawai M."/>
            <person name="Futagami T."/>
            <person name="Toyoda A."/>
            <person name="Takaki Y."/>
            <person name="Nishi S."/>
            <person name="Hori S."/>
            <person name="Arai W."/>
            <person name="Tsubouchi T."/>
            <person name="Morono Y."/>
            <person name="Uchiyama I."/>
            <person name="Ito T."/>
            <person name="Fujiyama A."/>
            <person name="Inagaki F."/>
            <person name="Takami H."/>
        </authorList>
    </citation>
    <scope>NUCLEOTIDE SEQUENCE</scope>
    <source>
        <strain evidence="1">Expedition CK06-06</strain>
    </source>
</reference>
<comment type="caution">
    <text evidence="1">The sequence shown here is derived from an EMBL/GenBank/DDBJ whole genome shotgun (WGS) entry which is preliminary data.</text>
</comment>
<dbReference type="EMBL" id="BARS01005427">
    <property type="protein sequence ID" value="GAF73246.1"/>
    <property type="molecule type" value="Genomic_DNA"/>
</dbReference>